<dbReference type="InterPro" id="IPR038765">
    <property type="entry name" value="Papain-like_cys_pep_sf"/>
</dbReference>
<keyword evidence="4" id="KW-1185">Reference proteome</keyword>
<evidence type="ECO:0000313" key="3">
    <source>
        <dbReference type="EMBL" id="MPY58128.1"/>
    </source>
</evidence>
<dbReference type="EMBL" id="VJZC01000071">
    <property type="protein sequence ID" value="MPY58128.1"/>
    <property type="molecule type" value="Genomic_DNA"/>
</dbReference>
<proteinExistence type="predicted"/>
<evidence type="ECO:0000256" key="1">
    <source>
        <dbReference type="SAM" id="MobiDB-lite"/>
    </source>
</evidence>
<dbReference type="AlphaFoldDB" id="A0A5N8XGN2"/>
<dbReference type="RefSeq" id="WP_152771701.1">
    <property type="nucleotide sequence ID" value="NZ_VJZC01000071.1"/>
</dbReference>
<dbReference type="Pfam" id="PF01841">
    <property type="entry name" value="Transglut_core"/>
    <property type="match status" value="1"/>
</dbReference>
<dbReference type="Proteomes" id="UP000400924">
    <property type="component" value="Unassembled WGS sequence"/>
</dbReference>
<evidence type="ECO:0000313" key="4">
    <source>
        <dbReference type="Proteomes" id="UP000400924"/>
    </source>
</evidence>
<accession>A0A5N8XGN2</accession>
<feature type="domain" description="Transglutaminase-like" evidence="2">
    <location>
        <begin position="91"/>
        <end position="147"/>
    </location>
</feature>
<evidence type="ECO:0000259" key="2">
    <source>
        <dbReference type="Pfam" id="PF01841"/>
    </source>
</evidence>
<feature type="region of interest" description="Disordered" evidence="1">
    <location>
        <begin position="288"/>
        <end position="308"/>
    </location>
</feature>
<name>A0A5N8XGN2_9ACTN</name>
<dbReference type="Gene3D" id="3.10.620.30">
    <property type="match status" value="1"/>
</dbReference>
<dbReference type="SUPFAM" id="SSF54001">
    <property type="entry name" value="Cysteine proteinases"/>
    <property type="match status" value="1"/>
</dbReference>
<reference evidence="3 4" key="1">
    <citation type="submission" date="2019-07" db="EMBL/GenBank/DDBJ databases">
        <title>New species of Amycolatopsis and Streptomyces.</title>
        <authorList>
            <person name="Duangmal K."/>
            <person name="Teo W.F.A."/>
            <person name="Lipun K."/>
        </authorList>
    </citation>
    <scope>NUCLEOTIDE SEQUENCE [LARGE SCALE GENOMIC DNA]</scope>
    <source>
        <strain evidence="3 4">NBRC 106415</strain>
    </source>
</reference>
<dbReference type="InterPro" id="IPR002931">
    <property type="entry name" value="Transglutaminase-like"/>
</dbReference>
<gene>
    <name evidence="3" type="ORF">FNH08_13385</name>
</gene>
<protein>
    <submittedName>
        <fullName evidence="3">Transglutaminase domain-containing protein</fullName>
    </submittedName>
</protein>
<sequence length="308" mass="34528">MDFHLGYLRQTPFSDPGPLDGLPGGDIAQLAVLTRNLIIHRGEGERFGYTVPQDRLHQDAESRYVSELLRIVRERADRPLTERREPGERFVGTCRDFALLLCSLLRATGTPARIRCGFAAYFIEGWHDDHWVTEYRLPDGSWRLVDPQLGDGSYDVPFDPLDVPRDRFLVAGDAWRMCRDGRADPGTFGVSWIESLRGLWYIRGNLLRDLAALNGVEVLPWDEWGVDAPPESDAVLTEEDLALADAVAAAVAAGCEAELRRLYDDPRLRAPDEVRSYTLDGVRTVQLAGGSNVPSGPRSRLRSSRRRS</sequence>
<dbReference type="OrthoDB" id="148799at2"/>
<comment type="caution">
    <text evidence="3">The sequence shown here is derived from an EMBL/GenBank/DDBJ whole genome shotgun (WGS) entry which is preliminary data.</text>
</comment>
<feature type="compositionally biased region" description="Basic residues" evidence="1">
    <location>
        <begin position="299"/>
        <end position="308"/>
    </location>
</feature>
<organism evidence="3 4">
    <name type="scientific">Streptomyces spongiae</name>
    <dbReference type="NCBI Taxonomy" id="565072"/>
    <lineage>
        <taxon>Bacteria</taxon>
        <taxon>Bacillati</taxon>
        <taxon>Actinomycetota</taxon>
        <taxon>Actinomycetes</taxon>
        <taxon>Kitasatosporales</taxon>
        <taxon>Streptomycetaceae</taxon>
        <taxon>Streptomyces</taxon>
    </lineage>
</organism>